<dbReference type="AlphaFoldDB" id="A0A9W4MFX3"/>
<feature type="region of interest" description="Disordered" evidence="1">
    <location>
        <begin position="90"/>
        <end position="120"/>
    </location>
</feature>
<dbReference type="EMBL" id="CAJVAX010000017">
    <property type="protein sequence ID" value="CAG7643823.1"/>
    <property type="molecule type" value="Genomic_DNA"/>
</dbReference>
<evidence type="ECO:0000313" key="2">
    <source>
        <dbReference type="EMBL" id="CAG7643823.1"/>
    </source>
</evidence>
<proteinExistence type="predicted"/>
<name>A0A9W4MFX3_9ACTN</name>
<sequence>MSAAPLSDDALSADPLSDDPLSDPDVSAEPVAVAVGASVAVGVDDAVAVADGDVAEAAGLSLPPHAVISRPAPSAAVTASAVCRRRFMAGSPPGGGCGRRSPGGAPHGVDHHHVRPGPAGSCRLAAMTVLSPG</sequence>
<feature type="compositionally biased region" description="Low complexity" evidence="1">
    <location>
        <begin position="1"/>
        <end position="15"/>
    </location>
</feature>
<keyword evidence="3" id="KW-1185">Reference proteome</keyword>
<feature type="region of interest" description="Disordered" evidence="1">
    <location>
        <begin position="1"/>
        <end position="28"/>
    </location>
</feature>
<protein>
    <submittedName>
        <fullName evidence="2">Uncharacterized protein</fullName>
    </submittedName>
</protein>
<evidence type="ECO:0000256" key="1">
    <source>
        <dbReference type="SAM" id="MobiDB-lite"/>
    </source>
</evidence>
<reference evidence="2" key="1">
    <citation type="submission" date="2021-06" db="EMBL/GenBank/DDBJ databases">
        <authorList>
            <person name="Arsene-Ploetze F."/>
        </authorList>
    </citation>
    <scope>NUCLEOTIDE SEQUENCE</scope>
    <source>
        <strain evidence="2">SBRY1</strain>
    </source>
</reference>
<organism evidence="2 3">
    <name type="scientific">Actinacidiphila bryophytorum</name>
    <dbReference type="NCBI Taxonomy" id="1436133"/>
    <lineage>
        <taxon>Bacteria</taxon>
        <taxon>Bacillati</taxon>
        <taxon>Actinomycetota</taxon>
        <taxon>Actinomycetes</taxon>
        <taxon>Kitasatosporales</taxon>
        <taxon>Streptomycetaceae</taxon>
        <taxon>Actinacidiphila</taxon>
    </lineage>
</organism>
<comment type="caution">
    <text evidence="2">The sequence shown here is derived from an EMBL/GenBank/DDBJ whole genome shotgun (WGS) entry which is preliminary data.</text>
</comment>
<dbReference type="Proteomes" id="UP001153328">
    <property type="component" value="Unassembled WGS sequence"/>
</dbReference>
<evidence type="ECO:0000313" key="3">
    <source>
        <dbReference type="Proteomes" id="UP001153328"/>
    </source>
</evidence>
<accession>A0A9W4MFX3</accession>
<gene>
    <name evidence="2" type="ORF">SBRY_30904</name>
</gene>